<gene>
    <name evidence="1" type="ORF">QAD02_009115</name>
</gene>
<comment type="caution">
    <text evidence="1">The sequence shown here is derived from an EMBL/GenBank/DDBJ whole genome shotgun (WGS) entry which is preliminary data.</text>
</comment>
<dbReference type="EMBL" id="CM056744">
    <property type="protein sequence ID" value="KAJ8667452.1"/>
    <property type="molecule type" value="Genomic_DNA"/>
</dbReference>
<reference evidence="1" key="1">
    <citation type="submission" date="2023-04" db="EMBL/GenBank/DDBJ databases">
        <title>A chromosome-level genome assembly of the parasitoid wasp Eretmocerus hayati.</title>
        <authorList>
            <person name="Zhong Y."/>
            <person name="Liu S."/>
            <person name="Liu Y."/>
        </authorList>
    </citation>
    <scope>NUCLEOTIDE SEQUENCE</scope>
    <source>
        <strain evidence="1">ZJU_SS_LIU_2023</strain>
    </source>
</reference>
<keyword evidence="2" id="KW-1185">Reference proteome</keyword>
<protein>
    <submittedName>
        <fullName evidence="1">Uncharacterized protein</fullName>
    </submittedName>
</protein>
<name>A0ACC2NAT7_9HYME</name>
<sequence length="190" mass="21230">MPTKSKVPPNKGPAPSIPKPTEPEQGGSSSNSNFEHTRTASGLSQEAEDQFEVELCWCIQQLQATLMDSKLQDKQVYNMTKSLNVLKSGNASLIRKRQVMRNTFGDYRAKMADDEKKFGKSISVVKFSPSNPKKPIGKPKFLRKACRAMNSDNNDGKKEGSSQETKKKALITPDTSHEPFRFNFTQDESL</sequence>
<evidence type="ECO:0000313" key="2">
    <source>
        <dbReference type="Proteomes" id="UP001239111"/>
    </source>
</evidence>
<organism evidence="1 2">
    <name type="scientific">Eretmocerus hayati</name>
    <dbReference type="NCBI Taxonomy" id="131215"/>
    <lineage>
        <taxon>Eukaryota</taxon>
        <taxon>Metazoa</taxon>
        <taxon>Ecdysozoa</taxon>
        <taxon>Arthropoda</taxon>
        <taxon>Hexapoda</taxon>
        <taxon>Insecta</taxon>
        <taxon>Pterygota</taxon>
        <taxon>Neoptera</taxon>
        <taxon>Endopterygota</taxon>
        <taxon>Hymenoptera</taxon>
        <taxon>Apocrita</taxon>
        <taxon>Proctotrupomorpha</taxon>
        <taxon>Chalcidoidea</taxon>
        <taxon>Aphelinidae</taxon>
        <taxon>Aphelininae</taxon>
        <taxon>Eretmocerus</taxon>
    </lineage>
</organism>
<dbReference type="Proteomes" id="UP001239111">
    <property type="component" value="Chromosome 4"/>
</dbReference>
<evidence type="ECO:0000313" key="1">
    <source>
        <dbReference type="EMBL" id="KAJ8667452.1"/>
    </source>
</evidence>
<proteinExistence type="predicted"/>
<accession>A0ACC2NAT7</accession>